<evidence type="ECO:0000313" key="4">
    <source>
        <dbReference type="EMBL" id="MFD0950240.1"/>
    </source>
</evidence>
<sequence length="318" mass="34492">MNILITGGTGFIGAQLVPVLVGAPDQAQGDHLTLLTRQPEKMAKHYAAWADTGRLRFVSSLDALARDEAFDAVINLAGEGIADKPWTTQRKLELHASRVLLTESLGDWLRRAKHKPNVLISGSAVGWYGSQGERILDEESSAESGDYTHHLCRDWEAAALAAAPANARVCTLRLGVVIGPGGGMLRRLLPVFGLGLGGVLGNGEQYLSWVSRSDVVQVVLRMLTDRSLHGVFNLTAPAPVSNAEFTRTLARLLRRPAFLRVPASVLKLGLGEMSTLLLDGQRVMPSRLLSADYRFLHSTLEDALRSALSRNDSSRDND</sequence>
<dbReference type="Proteomes" id="UP001597044">
    <property type="component" value="Unassembled WGS sequence"/>
</dbReference>
<gene>
    <name evidence="4" type="ORF">ACFQ0F_07555</name>
</gene>
<dbReference type="Pfam" id="PF08338">
    <property type="entry name" value="DUF1731"/>
    <property type="match status" value="1"/>
</dbReference>
<dbReference type="SUPFAM" id="SSF51735">
    <property type="entry name" value="NAD(P)-binding Rossmann-fold domains"/>
    <property type="match status" value="1"/>
</dbReference>
<evidence type="ECO:0000313" key="5">
    <source>
        <dbReference type="Proteomes" id="UP001597044"/>
    </source>
</evidence>
<dbReference type="InterPro" id="IPR013549">
    <property type="entry name" value="DUF1731"/>
</dbReference>
<dbReference type="NCBIfam" id="TIGR01777">
    <property type="entry name" value="yfcH"/>
    <property type="match status" value="1"/>
</dbReference>
<comment type="caution">
    <text evidence="4">The sequence shown here is derived from an EMBL/GenBank/DDBJ whole genome shotgun (WGS) entry which is preliminary data.</text>
</comment>
<accession>A0ABW3HGB8</accession>
<reference evidence="5" key="1">
    <citation type="journal article" date="2019" name="Int. J. Syst. Evol. Microbiol.">
        <title>The Global Catalogue of Microorganisms (GCM) 10K type strain sequencing project: providing services to taxonomists for standard genome sequencing and annotation.</title>
        <authorList>
            <consortium name="The Broad Institute Genomics Platform"/>
            <consortium name="The Broad Institute Genome Sequencing Center for Infectious Disease"/>
            <person name="Wu L."/>
            <person name="Ma J."/>
        </authorList>
    </citation>
    <scope>NUCLEOTIDE SEQUENCE [LARGE SCALE GENOMIC DNA]</scope>
    <source>
        <strain evidence="5">CCUG 63419</strain>
    </source>
</reference>
<feature type="domain" description="DUF1731" evidence="3">
    <location>
        <begin position="261"/>
        <end position="306"/>
    </location>
</feature>
<name>A0ABW3HGB8_9GAMM</name>
<dbReference type="PANTHER" id="PTHR11092">
    <property type="entry name" value="SUGAR NUCLEOTIDE EPIMERASE RELATED"/>
    <property type="match status" value="1"/>
</dbReference>
<dbReference type="InterPro" id="IPR010099">
    <property type="entry name" value="SDR39U1"/>
</dbReference>
<protein>
    <submittedName>
        <fullName evidence="4">TIGR01777 family oxidoreductase</fullName>
    </submittedName>
</protein>
<dbReference type="Gene3D" id="3.40.50.720">
    <property type="entry name" value="NAD(P)-binding Rossmann-like Domain"/>
    <property type="match status" value="1"/>
</dbReference>
<feature type="domain" description="NAD-dependent epimerase/dehydratase" evidence="2">
    <location>
        <begin position="3"/>
        <end position="225"/>
    </location>
</feature>
<dbReference type="EMBL" id="JBHTIT010000001">
    <property type="protein sequence ID" value="MFD0950240.1"/>
    <property type="molecule type" value="Genomic_DNA"/>
</dbReference>
<evidence type="ECO:0000259" key="2">
    <source>
        <dbReference type="Pfam" id="PF01370"/>
    </source>
</evidence>
<evidence type="ECO:0000256" key="1">
    <source>
        <dbReference type="ARBA" id="ARBA00009353"/>
    </source>
</evidence>
<dbReference type="InterPro" id="IPR001509">
    <property type="entry name" value="Epimerase_deHydtase"/>
</dbReference>
<dbReference type="PANTHER" id="PTHR11092:SF0">
    <property type="entry name" value="EPIMERASE FAMILY PROTEIN SDR39U1"/>
    <property type="match status" value="1"/>
</dbReference>
<evidence type="ECO:0000259" key="3">
    <source>
        <dbReference type="Pfam" id="PF08338"/>
    </source>
</evidence>
<dbReference type="InterPro" id="IPR036291">
    <property type="entry name" value="NAD(P)-bd_dom_sf"/>
</dbReference>
<keyword evidence="5" id="KW-1185">Reference proteome</keyword>
<dbReference type="RefSeq" id="WP_340675533.1">
    <property type="nucleotide sequence ID" value="NZ_JBHTIT010000001.1"/>
</dbReference>
<proteinExistence type="inferred from homology"/>
<comment type="similarity">
    <text evidence="1">Belongs to the NAD(P)-dependent epimerase/dehydratase family. SDR39U1 subfamily.</text>
</comment>
<dbReference type="Pfam" id="PF01370">
    <property type="entry name" value="Epimerase"/>
    <property type="match status" value="1"/>
</dbReference>
<organism evidence="4 5">
    <name type="scientific">Paraperlucidibaca wandonensis</name>
    <dbReference type="NCBI Taxonomy" id="1268273"/>
    <lineage>
        <taxon>Bacteria</taxon>
        <taxon>Pseudomonadati</taxon>
        <taxon>Pseudomonadota</taxon>
        <taxon>Gammaproteobacteria</taxon>
        <taxon>Moraxellales</taxon>
        <taxon>Moraxellaceae</taxon>
        <taxon>Paraperlucidibaca</taxon>
    </lineage>
</organism>